<feature type="transmembrane region" description="Helical" evidence="1">
    <location>
        <begin position="298"/>
        <end position="315"/>
    </location>
</feature>
<feature type="transmembrane region" description="Helical" evidence="1">
    <location>
        <begin position="239"/>
        <end position="258"/>
    </location>
</feature>
<gene>
    <name evidence="2" type="ORF">GCM10022202_17850</name>
</gene>
<organism evidence="2 3">
    <name type="scientific">Microbacterium marinilacus</name>
    <dbReference type="NCBI Taxonomy" id="415209"/>
    <lineage>
        <taxon>Bacteria</taxon>
        <taxon>Bacillati</taxon>
        <taxon>Actinomycetota</taxon>
        <taxon>Actinomycetes</taxon>
        <taxon>Micrococcales</taxon>
        <taxon>Microbacteriaceae</taxon>
        <taxon>Microbacterium</taxon>
    </lineage>
</organism>
<dbReference type="Proteomes" id="UP001410795">
    <property type="component" value="Unassembled WGS sequence"/>
</dbReference>
<feature type="transmembrane region" description="Helical" evidence="1">
    <location>
        <begin position="265"/>
        <end position="286"/>
    </location>
</feature>
<keyword evidence="1" id="KW-0812">Transmembrane</keyword>
<dbReference type="Pfam" id="PF04657">
    <property type="entry name" value="DMT_YdcZ"/>
    <property type="match status" value="2"/>
</dbReference>
<proteinExistence type="predicted"/>
<feature type="transmembrane region" description="Helical" evidence="1">
    <location>
        <begin position="12"/>
        <end position="31"/>
    </location>
</feature>
<dbReference type="PANTHER" id="PTHR34821">
    <property type="entry name" value="INNER MEMBRANE PROTEIN YDCZ"/>
    <property type="match status" value="1"/>
</dbReference>
<dbReference type="PANTHER" id="PTHR34821:SF2">
    <property type="entry name" value="INNER MEMBRANE PROTEIN YDCZ"/>
    <property type="match status" value="1"/>
</dbReference>
<feature type="transmembrane region" description="Helical" evidence="1">
    <location>
        <begin position="115"/>
        <end position="135"/>
    </location>
</feature>
<feature type="transmembrane region" description="Helical" evidence="1">
    <location>
        <begin position="46"/>
        <end position="68"/>
    </location>
</feature>
<feature type="transmembrane region" description="Helical" evidence="1">
    <location>
        <begin position="175"/>
        <end position="192"/>
    </location>
</feature>
<feature type="transmembrane region" description="Helical" evidence="1">
    <location>
        <begin position="89"/>
        <end position="109"/>
    </location>
</feature>
<feature type="transmembrane region" description="Helical" evidence="1">
    <location>
        <begin position="204"/>
        <end position="227"/>
    </location>
</feature>
<evidence type="ECO:0000313" key="3">
    <source>
        <dbReference type="Proteomes" id="UP001410795"/>
    </source>
</evidence>
<feature type="transmembrane region" description="Helical" evidence="1">
    <location>
        <begin position="147"/>
        <end position="169"/>
    </location>
</feature>
<name>A0ABP7BDZ0_9MICO</name>
<keyword evidence="1" id="KW-1133">Transmembrane helix</keyword>
<comment type="caution">
    <text evidence="2">The sequence shown here is derived from an EMBL/GenBank/DDBJ whole genome shotgun (WGS) entry which is preliminary data.</text>
</comment>
<dbReference type="InterPro" id="IPR006750">
    <property type="entry name" value="YdcZ"/>
</dbReference>
<evidence type="ECO:0000313" key="2">
    <source>
        <dbReference type="EMBL" id="GAA3657853.1"/>
    </source>
</evidence>
<reference evidence="3" key="1">
    <citation type="journal article" date="2019" name="Int. J. Syst. Evol. Microbiol.">
        <title>The Global Catalogue of Microorganisms (GCM) 10K type strain sequencing project: providing services to taxonomists for standard genome sequencing and annotation.</title>
        <authorList>
            <consortium name="The Broad Institute Genomics Platform"/>
            <consortium name="The Broad Institute Genome Sequencing Center for Infectious Disease"/>
            <person name="Wu L."/>
            <person name="Ma J."/>
        </authorList>
    </citation>
    <scope>NUCLEOTIDE SEQUENCE [LARGE SCALE GENOMIC DNA]</scope>
    <source>
        <strain evidence="3">JCM 16546</strain>
    </source>
</reference>
<accession>A0ABP7BDZ0</accession>
<keyword evidence="3" id="KW-1185">Reference proteome</keyword>
<dbReference type="EMBL" id="BAAAYV010000006">
    <property type="protein sequence ID" value="GAA3657853.1"/>
    <property type="molecule type" value="Genomic_DNA"/>
</dbReference>
<sequence>MNGVSGSPRGRALRGTLPVVGAIAVGLLTATQSRMNGALGAAIDDGVVAAVVSFGSGFLIMAIVVAILPAGRAAAVRLVRGLRERAIPWWIMIGGAAGALTVASQGLVVGVIGTAMFTVGVVAGQTLSGLVLDRVGYSPAGVTAVTLPRVAGVALALGAVAFSLTGGALGAVPPWMLLLPVVVGAGLAWQQATNGRLQRGTGSALIATFVNFAGGTLVLGVIALVRIPVTELAAFPSDPWLYLGGAVGVVYIAMSAALAPRIGVLLLSLGSVLGMLVGSFAIDLIWPPEVPPSPVRSAVTVALASTGVVIAALVGRRTRTGGG</sequence>
<dbReference type="RefSeq" id="WP_308122895.1">
    <property type="nucleotide sequence ID" value="NZ_BAAAYV010000006.1"/>
</dbReference>
<evidence type="ECO:0000256" key="1">
    <source>
        <dbReference type="SAM" id="Phobius"/>
    </source>
</evidence>
<keyword evidence="1" id="KW-0472">Membrane</keyword>
<protein>
    <submittedName>
        <fullName evidence="2">DMT family transporter</fullName>
    </submittedName>
</protein>